<feature type="transmembrane region" description="Helical" evidence="11">
    <location>
        <begin position="555"/>
        <end position="577"/>
    </location>
</feature>
<evidence type="ECO:0000256" key="4">
    <source>
        <dbReference type="ARBA" id="ARBA00022692"/>
    </source>
</evidence>
<evidence type="ECO:0000313" key="13">
    <source>
        <dbReference type="Proteomes" id="UP000076858"/>
    </source>
</evidence>
<evidence type="ECO:0000256" key="2">
    <source>
        <dbReference type="ARBA" id="ARBA00006459"/>
    </source>
</evidence>
<feature type="transmembrane region" description="Helical" evidence="11">
    <location>
        <begin position="158"/>
        <end position="179"/>
    </location>
</feature>
<dbReference type="AlphaFoldDB" id="A0A162TDA1"/>
<keyword evidence="3 10" id="KW-0813">Transport</keyword>
<dbReference type="Pfam" id="PF00209">
    <property type="entry name" value="SNF"/>
    <property type="match status" value="2"/>
</dbReference>
<keyword evidence="13" id="KW-1185">Reference proteome</keyword>
<feature type="binding site" evidence="8">
    <location>
        <position position="141"/>
    </location>
    <ligand>
        <name>Na(+)</name>
        <dbReference type="ChEBI" id="CHEBI:29101"/>
        <label>1</label>
    </ligand>
</feature>
<evidence type="ECO:0000256" key="10">
    <source>
        <dbReference type="RuleBase" id="RU003732"/>
    </source>
</evidence>
<dbReference type="PRINTS" id="PR00176">
    <property type="entry name" value="NANEUSMPORT"/>
</dbReference>
<keyword evidence="8" id="KW-0915">Sodium</keyword>
<dbReference type="STRING" id="35525.A0A162TDA1"/>
<comment type="caution">
    <text evidence="12">The sequence shown here is derived from an EMBL/GenBank/DDBJ whole genome shotgun (WGS) entry which is preliminary data.</text>
</comment>
<evidence type="ECO:0000256" key="5">
    <source>
        <dbReference type="ARBA" id="ARBA00022847"/>
    </source>
</evidence>
<dbReference type="GO" id="GO:0015293">
    <property type="term" value="F:symporter activity"/>
    <property type="evidence" value="ECO:0007669"/>
    <property type="project" value="UniProtKB-KW"/>
</dbReference>
<feature type="transmembrane region" description="Helical" evidence="11">
    <location>
        <begin position="384"/>
        <end position="406"/>
    </location>
</feature>
<feature type="transmembrane region" description="Helical" evidence="11">
    <location>
        <begin position="438"/>
        <end position="461"/>
    </location>
</feature>
<dbReference type="SUPFAM" id="SSF161070">
    <property type="entry name" value="SNF-like"/>
    <property type="match status" value="1"/>
</dbReference>
<dbReference type="InterPro" id="IPR000175">
    <property type="entry name" value="Na/ntran_symport"/>
</dbReference>
<evidence type="ECO:0000256" key="6">
    <source>
        <dbReference type="ARBA" id="ARBA00022989"/>
    </source>
</evidence>
<dbReference type="OrthoDB" id="6581954at2759"/>
<feature type="disulfide bond" evidence="9">
    <location>
        <begin position="242"/>
        <end position="251"/>
    </location>
</feature>
<dbReference type="PROSITE" id="PS00610">
    <property type="entry name" value="NA_NEUROTRAN_SYMP_1"/>
    <property type="match status" value="1"/>
</dbReference>
<feature type="binding site" evidence="8">
    <location>
        <position position="456"/>
    </location>
    <ligand>
        <name>Na(+)</name>
        <dbReference type="ChEBI" id="CHEBI:29101"/>
        <label>1</label>
    </ligand>
</feature>
<keyword evidence="9" id="KW-1015">Disulfide bond</keyword>
<evidence type="ECO:0000256" key="8">
    <source>
        <dbReference type="PIRSR" id="PIRSR600175-1"/>
    </source>
</evidence>
<evidence type="ECO:0000256" key="3">
    <source>
        <dbReference type="ARBA" id="ARBA00022448"/>
    </source>
</evidence>
<keyword evidence="4 10" id="KW-0812">Transmembrane</keyword>
<name>A0A162TDA1_9CRUS</name>
<organism evidence="12 13">
    <name type="scientific">Daphnia magna</name>
    <dbReference type="NCBI Taxonomy" id="35525"/>
    <lineage>
        <taxon>Eukaryota</taxon>
        <taxon>Metazoa</taxon>
        <taxon>Ecdysozoa</taxon>
        <taxon>Arthropoda</taxon>
        <taxon>Crustacea</taxon>
        <taxon>Branchiopoda</taxon>
        <taxon>Diplostraca</taxon>
        <taxon>Cladocera</taxon>
        <taxon>Anomopoda</taxon>
        <taxon>Daphniidae</taxon>
        <taxon>Daphnia</taxon>
    </lineage>
</organism>
<dbReference type="InterPro" id="IPR037272">
    <property type="entry name" value="SNS_sf"/>
</dbReference>
<evidence type="ECO:0000256" key="1">
    <source>
        <dbReference type="ARBA" id="ARBA00004141"/>
    </source>
</evidence>
<feature type="binding site" evidence="8">
    <location>
        <position position="137"/>
    </location>
    <ligand>
        <name>Na(+)</name>
        <dbReference type="ChEBI" id="CHEBI:29101"/>
        <label>1</label>
    </ligand>
</feature>
<evidence type="ECO:0000256" key="11">
    <source>
        <dbReference type="SAM" id="Phobius"/>
    </source>
</evidence>
<feature type="transmembrane region" description="Helical" evidence="11">
    <location>
        <begin position="299"/>
        <end position="318"/>
    </location>
</feature>
<accession>A0A162TDA1</accession>
<feature type="binding site" evidence="8">
    <location>
        <position position="387"/>
    </location>
    <ligand>
        <name>Na(+)</name>
        <dbReference type="ChEBI" id="CHEBI:29101"/>
        <label>1</label>
    </ligand>
</feature>
<feature type="transmembrane region" description="Helical" evidence="11">
    <location>
        <begin position="513"/>
        <end position="535"/>
    </location>
</feature>
<feature type="transmembrane region" description="Helical" evidence="11">
    <location>
        <begin position="482"/>
        <end position="507"/>
    </location>
</feature>
<keyword evidence="5 10" id="KW-0769">Symport</keyword>
<dbReference type="GO" id="GO:0035725">
    <property type="term" value="P:sodium ion transmembrane transport"/>
    <property type="evidence" value="ECO:0007669"/>
    <property type="project" value="TreeGrafter"/>
</dbReference>
<dbReference type="GO" id="GO:0006865">
    <property type="term" value="P:amino acid transport"/>
    <property type="evidence" value="ECO:0007669"/>
    <property type="project" value="TreeGrafter"/>
</dbReference>
<reference evidence="12 13" key="1">
    <citation type="submission" date="2016-03" db="EMBL/GenBank/DDBJ databases">
        <title>EvidentialGene: Evidence-directed Construction of Genes on Genomes.</title>
        <authorList>
            <person name="Gilbert D.G."/>
            <person name="Choi J.-H."/>
            <person name="Mockaitis K."/>
            <person name="Colbourne J."/>
            <person name="Pfrender M."/>
        </authorList>
    </citation>
    <scope>NUCLEOTIDE SEQUENCE [LARGE SCALE GENOMIC DNA]</scope>
    <source>
        <strain evidence="12 13">Xinb3</strain>
        <tissue evidence="12">Complete organism</tissue>
    </source>
</reference>
<comment type="similarity">
    <text evidence="2 10">Belongs to the sodium:neurotransmitter symporter (SNF) (TC 2.A.22) family.</text>
</comment>
<evidence type="ECO:0000313" key="12">
    <source>
        <dbReference type="EMBL" id="KZS22097.1"/>
    </source>
</evidence>
<feature type="transmembrane region" description="Helical" evidence="11">
    <location>
        <begin position="597"/>
        <end position="618"/>
    </location>
</feature>
<comment type="subcellular location">
    <subcellularLocation>
        <location evidence="1">Membrane</location>
        <topology evidence="1">Multi-pass membrane protein</topology>
    </subcellularLocation>
</comment>
<feature type="transmembrane region" description="Helical" evidence="11">
    <location>
        <begin position="200"/>
        <end position="229"/>
    </location>
</feature>
<keyword evidence="7 11" id="KW-0472">Membrane</keyword>
<evidence type="ECO:0000256" key="9">
    <source>
        <dbReference type="PIRSR" id="PIRSR600175-2"/>
    </source>
</evidence>
<keyword evidence="8" id="KW-0479">Metal-binding</keyword>
<proteinExistence type="inferred from homology"/>
<dbReference type="PANTHER" id="PTHR11616:SF254">
    <property type="entry name" value="TRANSPORTER"/>
    <property type="match status" value="1"/>
</dbReference>
<sequence>MVLTSYKRLSQKANFTETEVSNVAEMNIEFVNDGFRLDESQSIAKIEGDEATIPHLESSSNGTKSQSLSSEMLEHENFPVFLSKSSMTLLVEKAEPDIRLHQEEKNEKVNDVGNEGEERGGWSNKLDFLFSCISVSVGLGNIWRFPYLCYKNGGGAFLIAYFVAMVFCGIPIFYAEVALGQYLGVGGMTFIGQLVPIMKGVGFATMVVVVLIDIYYTVIIAWTLFYLIASFTALPSLPWAGCDNVWNTPNCYVPTDVANLTYGISLTNSSVSAVEEFWTERVLGITDSIDNLSSVRWELFGTLVLAWILVYFIIWKGLNESGYLLWKARRLDCCTMDLLLTAGPWIDGTTQIFFAYSIGTGALPALGSYNTFKYNCFRDAMITCLVNTVTCLIAGIVTFAILGTIAHATNASIDSVVTSGPGLVFITYPEVVLRLPGAPAWAVLFFIMLAILGIDSEFCNVESFVTGLSDNWPGKLRKNRKFFTFLCVLMMFLLDIPMITQGGIYIFQLMDYYSASGMSMLFLVFFQTISIAWIFGTSRFCDCIEQMSGSRPSWFFYVCWCFFGPLVMAGVFLFYVIQYIPVTYGENYQYPWWAEAIGITISLSSMLWIPGYAVYYIVTTPGTLKEVLAKGVTPVCKPRSGAPPLPPTADEVKKLSNVL</sequence>
<feature type="binding site" evidence="8">
    <location>
        <position position="452"/>
    </location>
    <ligand>
        <name>Na(+)</name>
        <dbReference type="ChEBI" id="CHEBI:29101"/>
        <label>1</label>
    </ligand>
</feature>
<dbReference type="EMBL" id="LRGB01000002">
    <property type="protein sequence ID" value="KZS22097.1"/>
    <property type="molecule type" value="Genomic_DNA"/>
</dbReference>
<dbReference type="GO" id="GO:0046872">
    <property type="term" value="F:metal ion binding"/>
    <property type="evidence" value="ECO:0007669"/>
    <property type="project" value="UniProtKB-KW"/>
</dbReference>
<feature type="binding site" evidence="8">
    <location>
        <position position="455"/>
    </location>
    <ligand>
        <name>Na(+)</name>
        <dbReference type="ChEBI" id="CHEBI:29101"/>
        <label>1</label>
    </ligand>
</feature>
<dbReference type="GO" id="GO:0005886">
    <property type="term" value="C:plasma membrane"/>
    <property type="evidence" value="ECO:0007669"/>
    <property type="project" value="TreeGrafter"/>
</dbReference>
<dbReference type="Proteomes" id="UP000076858">
    <property type="component" value="Unassembled WGS sequence"/>
</dbReference>
<protein>
    <recommendedName>
        <fullName evidence="10">Transporter</fullName>
    </recommendedName>
</protein>
<dbReference type="PROSITE" id="PS50267">
    <property type="entry name" value="NA_NEUROTRAN_SYMP_3"/>
    <property type="match status" value="1"/>
</dbReference>
<dbReference type="PANTHER" id="PTHR11616">
    <property type="entry name" value="SODIUM/CHLORIDE DEPENDENT TRANSPORTER"/>
    <property type="match status" value="1"/>
</dbReference>
<keyword evidence="6 11" id="KW-1133">Transmembrane helix</keyword>
<evidence type="ECO:0000256" key="7">
    <source>
        <dbReference type="ARBA" id="ARBA00023136"/>
    </source>
</evidence>
<gene>
    <name evidence="12" type="ORF">APZ42_010830</name>
</gene>